<evidence type="ECO:0000259" key="2">
    <source>
        <dbReference type="Pfam" id="PF03807"/>
    </source>
</evidence>
<sequence>MMHDDQAQTIGVLGAGKAGSAIARLALRAGLDVLMASSRPTADLTERLLCVAPGARATSTEQLLAEAELAILAVPLRRFRELPLALLADHVVVDLMNDWPSHDGMLPDFAGADRPSSVIVQDALPTTARLVKTLNHLGYHQIEELARPAGSTDRAALAVAGDDPNAVATVARLIDRLGFDAVRAGTLHDSATMQPGSVIFGMHLGADSMRRALVAATGDTRAA</sequence>
<dbReference type="PANTHER" id="PTHR14239:SF0">
    <property type="entry name" value="F420-DEPENDENT NADP REDUCTASE"/>
    <property type="match status" value="1"/>
</dbReference>
<evidence type="ECO:0000313" key="4">
    <source>
        <dbReference type="Proteomes" id="UP001232536"/>
    </source>
</evidence>
<comment type="caution">
    <text evidence="3">The sequence shown here is derived from an EMBL/GenBank/DDBJ whole genome shotgun (WGS) entry which is preliminary data.</text>
</comment>
<dbReference type="PANTHER" id="PTHR14239">
    <property type="entry name" value="DUDULIN-RELATED"/>
    <property type="match status" value="1"/>
</dbReference>
<evidence type="ECO:0000313" key="3">
    <source>
        <dbReference type="EMBL" id="MDO8106398.1"/>
    </source>
</evidence>
<keyword evidence="1" id="KW-0560">Oxidoreductase</keyword>
<dbReference type="SUPFAM" id="SSF51735">
    <property type="entry name" value="NAD(P)-binding Rossmann-fold domains"/>
    <property type="match status" value="1"/>
</dbReference>
<dbReference type="InterPro" id="IPR036291">
    <property type="entry name" value="NAD(P)-bd_dom_sf"/>
</dbReference>
<protein>
    <submittedName>
        <fullName evidence="3">NAD(P)-binding domain-containing protein</fullName>
    </submittedName>
</protein>
<dbReference type="RefSeq" id="WP_211373598.1">
    <property type="nucleotide sequence ID" value="NZ_JAUQYP010000001.1"/>
</dbReference>
<gene>
    <name evidence="3" type="ORF">Q6348_04210</name>
</gene>
<keyword evidence="4" id="KW-1185">Reference proteome</keyword>
<dbReference type="Proteomes" id="UP001232536">
    <property type="component" value="Unassembled WGS sequence"/>
</dbReference>
<dbReference type="Gene3D" id="3.40.50.720">
    <property type="entry name" value="NAD(P)-binding Rossmann-like Domain"/>
    <property type="match status" value="1"/>
</dbReference>
<proteinExistence type="predicted"/>
<name>A0ABT9D6E3_9CELL</name>
<dbReference type="InterPro" id="IPR028939">
    <property type="entry name" value="P5C_Rdtase_cat_N"/>
</dbReference>
<evidence type="ECO:0000256" key="1">
    <source>
        <dbReference type="ARBA" id="ARBA00023002"/>
    </source>
</evidence>
<reference evidence="3 4" key="1">
    <citation type="submission" date="2023-07" db="EMBL/GenBank/DDBJ databases">
        <title>Description of novel actinomycetes strains, isolated from tidal flat sediment.</title>
        <authorList>
            <person name="Lu C."/>
        </authorList>
    </citation>
    <scope>NUCLEOTIDE SEQUENCE [LARGE SCALE GENOMIC DNA]</scope>
    <source>
        <strain evidence="3 4">SYSU T00b441</strain>
    </source>
</reference>
<organism evidence="3 4">
    <name type="scientific">Actinotalea lenta</name>
    <dbReference type="NCBI Taxonomy" id="3064654"/>
    <lineage>
        <taxon>Bacteria</taxon>
        <taxon>Bacillati</taxon>
        <taxon>Actinomycetota</taxon>
        <taxon>Actinomycetes</taxon>
        <taxon>Micrococcales</taxon>
        <taxon>Cellulomonadaceae</taxon>
        <taxon>Actinotalea</taxon>
    </lineage>
</organism>
<dbReference type="EMBL" id="JAUQYP010000001">
    <property type="protein sequence ID" value="MDO8106398.1"/>
    <property type="molecule type" value="Genomic_DNA"/>
</dbReference>
<dbReference type="InterPro" id="IPR051267">
    <property type="entry name" value="STEAP_metalloreductase"/>
</dbReference>
<feature type="domain" description="Pyrroline-5-carboxylate reductase catalytic N-terminal" evidence="2">
    <location>
        <begin position="9"/>
        <end position="97"/>
    </location>
</feature>
<accession>A0ABT9D6E3</accession>
<dbReference type="Pfam" id="PF03807">
    <property type="entry name" value="F420_oxidored"/>
    <property type="match status" value="1"/>
</dbReference>